<evidence type="ECO:0000256" key="2">
    <source>
        <dbReference type="ARBA" id="ARBA00022737"/>
    </source>
</evidence>
<feature type="domain" description="HTH myb-type" evidence="7">
    <location>
        <begin position="72"/>
        <end position="129"/>
    </location>
</feature>
<dbReference type="FunFam" id="1.10.10.60:FF:000010">
    <property type="entry name" value="Transcriptional activator Myb isoform A"/>
    <property type="match status" value="1"/>
</dbReference>
<keyword evidence="3" id="KW-0238">DNA-binding</keyword>
<dbReference type="InterPro" id="IPR050560">
    <property type="entry name" value="MYB_TF"/>
</dbReference>
<name>A0A5A7RJM7_STRAF</name>
<evidence type="ECO:0000259" key="6">
    <source>
        <dbReference type="PROSITE" id="PS50090"/>
    </source>
</evidence>
<dbReference type="InterPro" id="IPR001005">
    <property type="entry name" value="SANT/Myb"/>
</dbReference>
<evidence type="ECO:0000256" key="3">
    <source>
        <dbReference type="ARBA" id="ARBA00023125"/>
    </source>
</evidence>
<reference evidence="9" key="1">
    <citation type="journal article" date="2019" name="Curr. Biol.">
        <title>Genome Sequence of Striga asiatica Provides Insight into the Evolution of Plant Parasitism.</title>
        <authorList>
            <person name="Yoshida S."/>
            <person name="Kim S."/>
            <person name="Wafula E.K."/>
            <person name="Tanskanen J."/>
            <person name="Kim Y.M."/>
            <person name="Honaas L."/>
            <person name="Yang Z."/>
            <person name="Spallek T."/>
            <person name="Conn C.E."/>
            <person name="Ichihashi Y."/>
            <person name="Cheong K."/>
            <person name="Cui S."/>
            <person name="Der J.P."/>
            <person name="Gundlach H."/>
            <person name="Jiao Y."/>
            <person name="Hori C."/>
            <person name="Ishida J.K."/>
            <person name="Kasahara H."/>
            <person name="Kiba T."/>
            <person name="Kim M.S."/>
            <person name="Koo N."/>
            <person name="Laohavisit A."/>
            <person name="Lee Y.H."/>
            <person name="Lumba S."/>
            <person name="McCourt P."/>
            <person name="Mortimer J.C."/>
            <person name="Mutuku J.M."/>
            <person name="Nomura T."/>
            <person name="Sasaki-Sekimoto Y."/>
            <person name="Seto Y."/>
            <person name="Wang Y."/>
            <person name="Wakatake T."/>
            <person name="Sakakibara H."/>
            <person name="Demura T."/>
            <person name="Yamaguchi S."/>
            <person name="Yoneyama K."/>
            <person name="Manabe R.I."/>
            <person name="Nelson D.C."/>
            <person name="Schulman A.H."/>
            <person name="Timko M.P."/>
            <person name="dePamphilis C.W."/>
            <person name="Choi D."/>
            <person name="Shirasu K."/>
        </authorList>
    </citation>
    <scope>NUCLEOTIDE SEQUENCE [LARGE SCALE GENOMIC DNA]</scope>
    <source>
        <strain evidence="9">cv. UVA1</strain>
    </source>
</reference>
<dbReference type="EMBL" id="BKCP01013292">
    <property type="protein sequence ID" value="GER57457.1"/>
    <property type="molecule type" value="Genomic_DNA"/>
</dbReference>
<dbReference type="OrthoDB" id="2143914at2759"/>
<feature type="region of interest" description="Disordered" evidence="5">
    <location>
        <begin position="204"/>
        <end position="223"/>
    </location>
</feature>
<accession>A0A5A7RJM7</accession>
<evidence type="ECO:0000259" key="7">
    <source>
        <dbReference type="PROSITE" id="PS51294"/>
    </source>
</evidence>
<dbReference type="CDD" id="cd00167">
    <property type="entry name" value="SANT"/>
    <property type="match status" value="2"/>
</dbReference>
<dbReference type="Pfam" id="PF13921">
    <property type="entry name" value="Myb_DNA-bind_6"/>
    <property type="match status" value="1"/>
</dbReference>
<dbReference type="GO" id="GO:0005634">
    <property type="term" value="C:nucleus"/>
    <property type="evidence" value="ECO:0007669"/>
    <property type="project" value="UniProtKB-SubCell"/>
</dbReference>
<evidence type="ECO:0000313" key="9">
    <source>
        <dbReference type="Proteomes" id="UP000325081"/>
    </source>
</evidence>
<keyword evidence="4" id="KW-0539">Nucleus</keyword>
<comment type="subcellular location">
    <subcellularLocation>
        <location evidence="1">Nucleus</location>
    </subcellularLocation>
</comment>
<proteinExistence type="predicted"/>
<dbReference type="PROSITE" id="PS50090">
    <property type="entry name" value="MYB_LIKE"/>
    <property type="match status" value="2"/>
</dbReference>
<dbReference type="GO" id="GO:0000978">
    <property type="term" value="F:RNA polymerase II cis-regulatory region sequence-specific DNA binding"/>
    <property type="evidence" value="ECO:0007669"/>
    <property type="project" value="TreeGrafter"/>
</dbReference>
<organism evidence="8 9">
    <name type="scientific">Striga asiatica</name>
    <name type="common">Asiatic witchweed</name>
    <name type="synonym">Buchnera asiatica</name>
    <dbReference type="NCBI Taxonomy" id="4170"/>
    <lineage>
        <taxon>Eukaryota</taxon>
        <taxon>Viridiplantae</taxon>
        <taxon>Streptophyta</taxon>
        <taxon>Embryophyta</taxon>
        <taxon>Tracheophyta</taxon>
        <taxon>Spermatophyta</taxon>
        <taxon>Magnoliopsida</taxon>
        <taxon>eudicotyledons</taxon>
        <taxon>Gunneridae</taxon>
        <taxon>Pentapetalae</taxon>
        <taxon>asterids</taxon>
        <taxon>lamiids</taxon>
        <taxon>Lamiales</taxon>
        <taxon>Orobanchaceae</taxon>
        <taxon>Buchnereae</taxon>
        <taxon>Striga</taxon>
    </lineage>
</organism>
<dbReference type="PANTHER" id="PTHR45614">
    <property type="entry name" value="MYB PROTEIN-RELATED"/>
    <property type="match status" value="1"/>
</dbReference>
<dbReference type="Proteomes" id="UP000325081">
    <property type="component" value="Unassembled WGS sequence"/>
</dbReference>
<dbReference type="InterPro" id="IPR017930">
    <property type="entry name" value="Myb_dom"/>
</dbReference>
<protein>
    <submittedName>
        <fullName evidence="8">Myb-like protein</fullName>
    </submittedName>
</protein>
<feature type="domain" description="Myb-like" evidence="6">
    <location>
        <begin position="72"/>
        <end position="125"/>
    </location>
</feature>
<dbReference type="InterPro" id="IPR009057">
    <property type="entry name" value="Homeodomain-like_sf"/>
</dbReference>
<evidence type="ECO:0000313" key="8">
    <source>
        <dbReference type="EMBL" id="GER57457.1"/>
    </source>
</evidence>
<comment type="caution">
    <text evidence="8">The sequence shown here is derived from an EMBL/GenBank/DDBJ whole genome shotgun (WGS) entry which is preliminary data.</text>
</comment>
<feature type="region of interest" description="Disordered" evidence="5">
    <location>
        <begin position="374"/>
        <end position="412"/>
    </location>
</feature>
<keyword evidence="9" id="KW-1185">Reference proteome</keyword>
<evidence type="ECO:0000256" key="5">
    <source>
        <dbReference type="SAM" id="MobiDB-lite"/>
    </source>
</evidence>
<evidence type="ECO:0000256" key="1">
    <source>
        <dbReference type="ARBA" id="ARBA00004123"/>
    </source>
</evidence>
<dbReference type="PROSITE" id="PS51294">
    <property type="entry name" value="HTH_MYB"/>
    <property type="match status" value="2"/>
</dbReference>
<keyword evidence="2" id="KW-0677">Repeat</keyword>
<dbReference type="GO" id="GO:0000981">
    <property type="term" value="F:DNA-binding transcription factor activity, RNA polymerase II-specific"/>
    <property type="evidence" value="ECO:0007669"/>
    <property type="project" value="TreeGrafter"/>
</dbReference>
<dbReference type="Gene3D" id="1.10.10.60">
    <property type="entry name" value="Homeodomain-like"/>
    <property type="match status" value="3"/>
</dbReference>
<feature type="domain" description="HTH myb-type" evidence="7">
    <location>
        <begin position="130"/>
        <end position="180"/>
    </location>
</feature>
<gene>
    <name evidence="8" type="ORF">STAS_35269</name>
</gene>
<feature type="domain" description="Myb-like" evidence="6">
    <location>
        <begin position="126"/>
        <end position="176"/>
    </location>
</feature>
<dbReference type="SMART" id="SM00717">
    <property type="entry name" value="SANT"/>
    <property type="match status" value="2"/>
</dbReference>
<sequence length="412" mass="47030">MEGAEDNCTEIATDYKKSNGAANKKPLAVNGMPFYKMQFKYMEEKAGKKLATKCLPGRTDTQCLHRWQKVLNPNLIKGPWSKEEDNLLITLVEKQSGKKMKWSEIAAQLPSRMGKQCRERWHNHLNPEINKAAWTKEEEKILISAHSIYGNKWSEIAKILPGRTENSVKNQWNCSLKRKLINSSVNYHPPHENEKCEDKLVEIEQTRTSPPNSSYEEKTNDEKNEDSVCLDLSLACPGSSSTFSNHSSSIKPSCGKNIDKSPLDYPDFSSSCSIKPRRHSDTYENLKRHQNSSDWNYYTGLCYEPIWKDDMHFLKSTGGKFMSSEFCIRQPNNEMEVSPDINSCPESILRSAARNYDNVPSIIRKRVVRISRSVNNTNGNTREEEEDDDDDRVQSNGLKDVGKSLEQAFSDA</sequence>
<evidence type="ECO:0000256" key="4">
    <source>
        <dbReference type="ARBA" id="ARBA00023242"/>
    </source>
</evidence>
<dbReference type="SUPFAM" id="SSF46689">
    <property type="entry name" value="Homeodomain-like"/>
    <property type="match status" value="1"/>
</dbReference>
<dbReference type="PANTHER" id="PTHR45614:SF232">
    <property type="entry name" value="TRANSCRIPTION FACTOR MYB3R-2"/>
    <property type="match status" value="1"/>
</dbReference>
<dbReference type="AlphaFoldDB" id="A0A5A7RJM7"/>